<evidence type="ECO:0000256" key="4">
    <source>
        <dbReference type="SAM" id="SignalP"/>
    </source>
</evidence>
<dbReference type="Pfam" id="PF13855">
    <property type="entry name" value="LRR_8"/>
    <property type="match status" value="1"/>
</dbReference>
<keyword evidence="1" id="KW-0433">Leucine-rich repeat</keyword>
<evidence type="ECO:0000313" key="5">
    <source>
        <dbReference type="EMBL" id="KAL3270214.1"/>
    </source>
</evidence>
<keyword evidence="6" id="KW-1185">Reference proteome</keyword>
<feature type="signal peptide" evidence="4">
    <location>
        <begin position="1"/>
        <end position="21"/>
    </location>
</feature>
<dbReference type="SMART" id="SM00369">
    <property type="entry name" value="LRR_TYP"/>
    <property type="match status" value="5"/>
</dbReference>
<dbReference type="InterPro" id="IPR032675">
    <property type="entry name" value="LRR_dom_sf"/>
</dbReference>
<dbReference type="InterPro" id="IPR001611">
    <property type="entry name" value="Leu-rich_rpt"/>
</dbReference>
<comment type="caution">
    <text evidence="5">The sequence shown here is derived from an EMBL/GenBank/DDBJ whole genome shotgun (WGS) entry which is preliminary data.</text>
</comment>
<evidence type="ECO:0000256" key="3">
    <source>
        <dbReference type="ARBA" id="ARBA00022737"/>
    </source>
</evidence>
<dbReference type="InterPro" id="IPR050328">
    <property type="entry name" value="Dev_Immune_Receptor"/>
</dbReference>
<evidence type="ECO:0000313" key="6">
    <source>
        <dbReference type="Proteomes" id="UP001516400"/>
    </source>
</evidence>
<evidence type="ECO:0000256" key="1">
    <source>
        <dbReference type="ARBA" id="ARBA00022614"/>
    </source>
</evidence>
<dbReference type="Gene3D" id="3.80.10.10">
    <property type="entry name" value="Ribonuclease Inhibitor"/>
    <property type="match status" value="2"/>
</dbReference>
<dbReference type="EMBL" id="JABFTP020000021">
    <property type="protein sequence ID" value="KAL3270214.1"/>
    <property type="molecule type" value="Genomic_DNA"/>
</dbReference>
<dbReference type="Proteomes" id="UP001516400">
    <property type="component" value="Unassembled WGS sequence"/>
</dbReference>
<gene>
    <name evidence="5" type="ORF">HHI36_009270</name>
</gene>
<dbReference type="InterPro" id="IPR003591">
    <property type="entry name" value="Leu-rich_rpt_typical-subtyp"/>
</dbReference>
<reference evidence="5 6" key="1">
    <citation type="journal article" date="2021" name="BMC Biol.">
        <title>Horizontally acquired antibacterial genes associated with adaptive radiation of ladybird beetles.</title>
        <authorList>
            <person name="Li H.S."/>
            <person name="Tang X.F."/>
            <person name="Huang Y.H."/>
            <person name="Xu Z.Y."/>
            <person name="Chen M.L."/>
            <person name="Du X.Y."/>
            <person name="Qiu B.Y."/>
            <person name="Chen P.T."/>
            <person name="Zhang W."/>
            <person name="Slipinski A."/>
            <person name="Escalona H.E."/>
            <person name="Waterhouse R.M."/>
            <person name="Zwick A."/>
            <person name="Pang H."/>
        </authorList>
    </citation>
    <scope>NUCLEOTIDE SEQUENCE [LARGE SCALE GENOMIC DNA]</scope>
    <source>
        <strain evidence="5">SYSU2018</strain>
    </source>
</reference>
<keyword evidence="3" id="KW-0677">Repeat</keyword>
<dbReference type="PANTHER" id="PTHR24373">
    <property type="entry name" value="SLIT RELATED LEUCINE-RICH REPEAT NEURONAL PROTEIN"/>
    <property type="match status" value="1"/>
</dbReference>
<dbReference type="AlphaFoldDB" id="A0ABD2MVM3"/>
<organism evidence="5 6">
    <name type="scientific">Cryptolaemus montrouzieri</name>
    <dbReference type="NCBI Taxonomy" id="559131"/>
    <lineage>
        <taxon>Eukaryota</taxon>
        <taxon>Metazoa</taxon>
        <taxon>Ecdysozoa</taxon>
        <taxon>Arthropoda</taxon>
        <taxon>Hexapoda</taxon>
        <taxon>Insecta</taxon>
        <taxon>Pterygota</taxon>
        <taxon>Neoptera</taxon>
        <taxon>Endopterygota</taxon>
        <taxon>Coleoptera</taxon>
        <taxon>Polyphaga</taxon>
        <taxon>Cucujiformia</taxon>
        <taxon>Coccinelloidea</taxon>
        <taxon>Coccinellidae</taxon>
        <taxon>Scymninae</taxon>
        <taxon>Scymnini</taxon>
        <taxon>Cryptolaemus</taxon>
    </lineage>
</organism>
<protein>
    <submittedName>
        <fullName evidence="5">Uncharacterized protein</fullName>
    </submittedName>
</protein>
<dbReference type="PANTHER" id="PTHR24373:SF370">
    <property type="entry name" value="FISH-LIPS, ISOFORM E"/>
    <property type="match status" value="1"/>
</dbReference>
<accession>A0ABD2MVM3</accession>
<evidence type="ECO:0000256" key="2">
    <source>
        <dbReference type="ARBA" id="ARBA00022729"/>
    </source>
</evidence>
<sequence length="327" mass="37456">MKSKFLIVFLVLSFRFSAISCVCNITALSSVDAITVNKEGVTEKHYGVNFNLMDGYRAIYVTKANVNQLCEGIVKFFNKLEELNLIGINISSIEKFAFQHVPKLTKLSLAVNNLTEFKSGYVNEIKTLKVLYLTSNLLRTIDDDAFNNMIHLKRIYLNRNELTNINGAWFRNCSKLELIDLSHNKITRIPSGAFQNLRPTSYDHFVQYKLGFNQISSISPEALDTNKEFLILRLDSNRLMALSLPVFKNIMRVNSLVLNSNYIACMEDDILKELKTSAMSLHLVNNPLQCDCMDKFDKFLIDNSIQATFYYNTTFNCQLLKQIPIFS</sequence>
<keyword evidence="2 4" id="KW-0732">Signal</keyword>
<dbReference type="SUPFAM" id="SSF52058">
    <property type="entry name" value="L domain-like"/>
    <property type="match status" value="1"/>
</dbReference>
<dbReference type="PROSITE" id="PS51450">
    <property type="entry name" value="LRR"/>
    <property type="match status" value="1"/>
</dbReference>
<proteinExistence type="predicted"/>
<name>A0ABD2MVM3_9CUCU</name>
<feature type="chain" id="PRO_5044765110" evidence="4">
    <location>
        <begin position="22"/>
        <end position="327"/>
    </location>
</feature>